<feature type="chain" id="PRO_5014463924" description="Secreted protein" evidence="2">
    <location>
        <begin position="20"/>
        <end position="112"/>
    </location>
</feature>
<feature type="signal peptide" evidence="2">
    <location>
        <begin position="1"/>
        <end position="19"/>
    </location>
</feature>
<name>A0A2K0J9P4_SALHO</name>
<evidence type="ECO:0000256" key="2">
    <source>
        <dbReference type="SAM" id="SignalP"/>
    </source>
</evidence>
<organism evidence="3 4">
    <name type="scientific">Salmonella enterica subsp. houtenae serovar 50:g,z51:-</name>
    <dbReference type="NCBI Taxonomy" id="1173947"/>
    <lineage>
        <taxon>Bacteria</taxon>
        <taxon>Pseudomonadati</taxon>
        <taxon>Pseudomonadota</taxon>
        <taxon>Gammaproteobacteria</taxon>
        <taxon>Enterobacterales</taxon>
        <taxon>Enterobacteriaceae</taxon>
        <taxon>Salmonella</taxon>
    </lineage>
</organism>
<evidence type="ECO:0000313" key="3">
    <source>
        <dbReference type="EMBL" id="PNO32003.1"/>
    </source>
</evidence>
<keyword evidence="2" id="KW-0732">Signal</keyword>
<evidence type="ECO:0008006" key="5">
    <source>
        <dbReference type="Google" id="ProtNLM"/>
    </source>
</evidence>
<dbReference type="EMBL" id="JWSP02000004">
    <property type="protein sequence ID" value="PNO32003.1"/>
    <property type="molecule type" value="Genomic_DNA"/>
</dbReference>
<protein>
    <recommendedName>
        <fullName evidence="5">Secreted protein</fullName>
    </recommendedName>
</protein>
<evidence type="ECO:0000313" key="4">
    <source>
        <dbReference type="Proteomes" id="UP000236163"/>
    </source>
</evidence>
<dbReference type="AlphaFoldDB" id="A0A2K0J9P4"/>
<feature type="region of interest" description="Disordered" evidence="1">
    <location>
        <begin position="89"/>
        <end position="112"/>
    </location>
</feature>
<proteinExistence type="predicted"/>
<gene>
    <name evidence="3" type="ORF">RK55_001470</name>
</gene>
<evidence type="ECO:0000256" key="1">
    <source>
        <dbReference type="SAM" id="MobiDB-lite"/>
    </source>
</evidence>
<sequence>MKKLVYITLLGYATFTANAFSTELPPIVQLVKKTLEQRKLLVSPECTDYLYIPDNEPGIDVVNVVEKYGGNCPGDPQTQPRLFSVSVDKRTHKMQSDINDPEDGTLSPLTEK</sequence>
<accession>A0A2K0J9P4</accession>
<reference evidence="4" key="1">
    <citation type="submission" date="2017-12" db="EMBL/GenBank/DDBJ databases">
        <title>FDA dAtabase for Regulatory Grade micrObial Sequences (FDA-ARGOS): Supporting development and validation of Infectious Disease Dx tests.</title>
        <authorList>
            <person name="Sichtig H."/>
            <person name="Tallon L."/>
            <person name="Sadzewicz L."/>
            <person name="Sengamalay N."/>
            <person name="Nagaraj S."/>
            <person name="Vavikolanu K."/>
            <person name="Aluvathingal J."/>
            <person name="Nadendla S."/>
            <person name="Pirone D.C."/>
            <person name="Hoffman M."/>
            <person name="Muruvanda T."/>
            <person name="Allard M."/>
            <person name="Evans P."/>
        </authorList>
    </citation>
    <scope>NUCLEOTIDE SEQUENCE [LARGE SCALE GENOMIC DNA]</scope>
    <source>
        <strain evidence="4">FDAARGOS_55</strain>
    </source>
</reference>
<comment type="caution">
    <text evidence="3">The sequence shown here is derived from an EMBL/GenBank/DDBJ whole genome shotgun (WGS) entry which is preliminary data.</text>
</comment>
<dbReference type="Proteomes" id="UP000236163">
    <property type="component" value="Unassembled WGS sequence"/>
</dbReference>